<feature type="transmembrane region" description="Helical" evidence="7">
    <location>
        <begin position="276"/>
        <end position="302"/>
    </location>
</feature>
<dbReference type="RefSeq" id="WP_151178991.1">
    <property type="nucleotide sequence ID" value="NZ_CP042906.1"/>
</dbReference>
<feature type="transmembrane region" description="Helical" evidence="7">
    <location>
        <begin position="98"/>
        <end position="121"/>
    </location>
</feature>
<keyword evidence="6 7" id="KW-0472">Membrane</keyword>
<feature type="transmembrane region" description="Helical" evidence="7">
    <location>
        <begin position="234"/>
        <end position="256"/>
    </location>
</feature>
<dbReference type="Pfam" id="PF00528">
    <property type="entry name" value="BPD_transp_1"/>
    <property type="match status" value="1"/>
</dbReference>
<evidence type="ECO:0000256" key="7">
    <source>
        <dbReference type="RuleBase" id="RU363032"/>
    </source>
</evidence>
<dbReference type="KEGG" id="htq:FRZ44_41890"/>
<keyword evidence="4 7" id="KW-0812">Transmembrane</keyword>
<dbReference type="InterPro" id="IPR000515">
    <property type="entry name" value="MetI-like"/>
</dbReference>
<dbReference type="SUPFAM" id="SSF161098">
    <property type="entry name" value="MetI-like"/>
    <property type="match status" value="1"/>
</dbReference>
<feature type="domain" description="ABC transmembrane type-1" evidence="8">
    <location>
        <begin position="94"/>
        <end position="295"/>
    </location>
</feature>
<dbReference type="Proteomes" id="UP000326202">
    <property type="component" value="Chromosome"/>
</dbReference>
<evidence type="ECO:0000256" key="5">
    <source>
        <dbReference type="ARBA" id="ARBA00022989"/>
    </source>
</evidence>
<dbReference type="PANTHER" id="PTHR43163:SF6">
    <property type="entry name" value="DIPEPTIDE TRANSPORT SYSTEM PERMEASE PROTEIN DPPB-RELATED"/>
    <property type="match status" value="1"/>
</dbReference>
<evidence type="ECO:0000256" key="4">
    <source>
        <dbReference type="ARBA" id="ARBA00022692"/>
    </source>
</evidence>
<evidence type="ECO:0000259" key="8">
    <source>
        <dbReference type="PROSITE" id="PS50928"/>
    </source>
</evidence>
<proteinExistence type="inferred from homology"/>
<dbReference type="Pfam" id="PF19300">
    <property type="entry name" value="BPD_transp_1_N"/>
    <property type="match status" value="1"/>
</dbReference>
<dbReference type="AlphaFoldDB" id="A0A5J6MMV9"/>
<dbReference type="CDD" id="cd06261">
    <property type="entry name" value="TM_PBP2"/>
    <property type="match status" value="1"/>
</dbReference>
<evidence type="ECO:0000256" key="3">
    <source>
        <dbReference type="ARBA" id="ARBA00022475"/>
    </source>
</evidence>
<keyword evidence="5 7" id="KW-1133">Transmembrane helix</keyword>
<dbReference type="GO" id="GO:0005886">
    <property type="term" value="C:plasma membrane"/>
    <property type="evidence" value="ECO:0007669"/>
    <property type="project" value="UniProtKB-SubCell"/>
</dbReference>
<dbReference type="InterPro" id="IPR035906">
    <property type="entry name" value="MetI-like_sf"/>
</dbReference>
<dbReference type="PROSITE" id="PS50928">
    <property type="entry name" value="ABC_TM1"/>
    <property type="match status" value="1"/>
</dbReference>
<feature type="transmembrane region" description="Helical" evidence="7">
    <location>
        <begin position="9"/>
        <end position="30"/>
    </location>
</feature>
<dbReference type="OrthoDB" id="7834831at2"/>
<gene>
    <name evidence="9" type="ORF">FRZ44_41890</name>
</gene>
<dbReference type="EMBL" id="CP042906">
    <property type="protein sequence ID" value="QEX18878.1"/>
    <property type="molecule type" value="Genomic_DNA"/>
</dbReference>
<dbReference type="GO" id="GO:0055085">
    <property type="term" value="P:transmembrane transport"/>
    <property type="evidence" value="ECO:0007669"/>
    <property type="project" value="InterPro"/>
</dbReference>
<dbReference type="InterPro" id="IPR045621">
    <property type="entry name" value="BPD_transp_1_N"/>
</dbReference>
<evidence type="ECO:0000313" key="10">
    <source>
        <dbReference type="Proteomes" id="UP000326202"/>
    </source>
</evidence>
<dbReference type="Gene3D" id="1.10.3720.10">
    <property type="entry name" value="MetI-like"/>
    <property type="match status" value="1"/>
</dbReference>
<protein>
    <submittedName>
        <fullName evidence="9">ABC transporter</fullName>
    </submittedName>
</protein>
<sequence>MLNYAIKRLIGAVPTLLLIVAITFFMVHLAPGGPFDKERKLSAEVEANLRKAYHLDEPVIQQFGRYVGNLLQGDFGPSFQYKDYSVTELILGGFPTSLTLGAIAMTAAIVFGMGAGMIAALRQNSLLDHVLMGAAVLGVAVPNFVVAPLLTLVIGLYLHLLPVGGWSDGGFSIRHAILPATALALPQVAAIARLMRGSMLEVLRTNYIRTARAKGLPERITLLRHGVKAALPPIVSYLGPAIANIITGSIVIEQIFGIPGIGRYFVQAALNRDYTLVMGVVVFYGALIILLNLLADLAYGLLDPQVRYD</sequence>
<evidence type="ECO:0000313" key="9">
    <source>
        <dbReference type="EMBL" id="QEX18878.1"/>
    </source>
</evidence>
<feature type="transmembrane region" description="Helical" evidence="7">
    <location>
        <begin position="177"/>
        <end position="195"/>
    </location>
</feature>
<dbReference type="PANTHER" id="PTHR43163">
    <property type="entry name" value="DIPEPTIDE TRANSPORT SYSTEM PERMEASE PROTEIN DPPB-RELATED"/>
    <property type="match status" value="1"/>
</dbReference>
<evidence type="ECO:0000256" key="1">
    <source>
        <dbReference type="ARBA" id="ARBA00004651"/>
    </source>
</evidence>
<keyword evidence="3" id="KW-1003">Cell membrane</keyword>
<feature type="transmembrane region" description="Helical" evidence="7">
    <location>
        <begin position="133"/>
        <end position="157"/>
    </location>
</feature>
<accession>A0A5J6MMV9</accession>
<evidence type="ECO:0000256" key="2">
    <source>
        <dbReference type="ARBA" id="ARBA00022448"/>
    </source>
</evidence>
<keyword evidence="2 7" id="KW-0813">Transport</keyword>
<comment type="subcellular location">
    <subcellularLocation>
        <location evidence="1 7">Cell membrane</location>
        <topology evidence="1 7">Multi-pass membrane protein</topology>
    </subcellularLocation>
</comment>
<reference evidence="9 10" key="1">
    <citation type="submission" date="2019-08" db="EMBL/GenBank/DDBJ databases">
        <title>Hyperibacter terrae gen. nov., sp. nov. and Hyperibacter viscosus sp. nov., two new members in the family Rhodospirillaceae isolated from the rhizosphere of Hypericum perforatum.</title>
        <authorList>
            <person name="Noviana Z."/>
        </authorList>
    </citation>
    <scope>NUCLEOTIDE SEQUENCE [LARGE SCALE GENOMIC DNA]</scope>
    <source>
        <strain evidence="9 10">R5913</strain>
    </source>
</reference>
<keyword evidence="10" id="KW-1185">Reference proteome</keyword>
<name>A0A5J6MMV9_9PROT</name>
<comment type="similarity">
    <text evidence="7">Belongs to the binding-protein-dependent transport system permease family.</text>
</comment>
<evidence type="ECO:0000256" key="6">
    <source>
        <dbReference type="ARBA" id="ARBA00023136"/>
    </source>
</evidence>
<dbReference type="NCBIfam" id="NF007008">
    <property type="entry name" value="PRK09471.1"/>
    <property type="match status" value="1"/>
</dbReference>
<organism evidence="9 10">
    <name type="scientific">Hypericibacter terrae</name>
    <dbReference type="NCBI Taxonomy" id="2602015"/>
    <lineage>
        <taxon>Bacteria</taxon>
        <taxon>Pseudomonadati</taxon>
        <taxon>Pseudomonadota</taxon>
        <taxon>Alphaproteobacteria</taxon>
        <taxon>Rhodospirillales</taxon>
        <taxon>Dongiaceae</taxon>
        <taxon>Hypericibacter</taxon>
    </lineage>
</organism>